<reference evidence="1" key="2">
    <citation type="journal article" date="2021" name="PeerJ">
        <title>Extensive microbial diversity within the chicken gut microbiome revealed by metagenomics and culture.</title>
        <authorList>
            <person name="Gilroy R."/>
            <person name="Ravi A."/>
            <person name="Getino M."/>
            <person name="Pursley I."/>
            <person name="Horton D.L."/>
            <person name="Alikhan N.F."/>
            <person name="Baker D."/>
            <person name="Gharbi K."/>
            <person name="Hall N."/>
            <person name="Watson M."/>
            <person name="Adriaenssens E.M."/>
            <person name="Foster-Nyarko E."/>
            <person name="Jarju S."/>
            <person name="Secka A."/>
            <person name="Antonio M."/>
            <person name="Oren A."/>
            <person name="Chaudhuri R.R."/>
            <person name="La Ragione R."/>
            <person name="Hildebrand F."/>
            <person name="Pallen M.J."/>
        </authorList>
    </citation>
    <scope>NUCLEOTIDE SEQUENCE</scope>
    <source>
        <strain evidence="1">ChiSjej4B22-8148</strain>
    </source>
</reference>
<evidence type="ECO:0000313" key="1">
    <source>
        <dbReference type="EMBL" id="HIR13664.1"/>
    </source>
</evidence>
<sequence>MPINMKNIIADTYAEMVTHGNVDKITVKALIEKCHISRQTFYYHFQDIIDVLEWSIQRGTEHLVEESLNAEDLHSSLRIFVTFFVDHFPQIQKLLESQKRSQIEKIAIDAVSAYLRELSQQKRPDLYYNYADREIFLRFNACGLVGILLSVSGNPRLDKEKLIRQLEEILSGELLQLETRGQVSETQSSSHL</sequence>
<organism evidence="1 2">
    <name type="scientific">Candidatus Choladousia intestinavium</name>
    <dbReference type="NCBI Taxonomy" id="2840727"/>
    <lineage>
        <taxon>Bacteria</taxon>
        <taxon>Bacillati</taxon>
        <taxon>Bacillota</taxon>
        <taxon>Clostridia</taxon>
        <taxon>Lachnospirales</taxon>
        <taxon>Lachnospiraceae</taxon>
        <taxon>Lachnospiraceae incertae sedis</taxon>
        <taxon>Candidatus Choladousia</taxon>
    </lineage>
</organism>
<dbReference type="EMBL" id="DVGK01000079">
    <property type="protein sequence ID" value="HIR13664.1"/>
    <property type="molecule type" value="Genomic_DNA"/>
</dbReference>
<protein>
    <recommendedName>
        <fullName evidence="3">TetR family transcriptional regulator</fullName>
    </recommendedName>
</protein>
<dbReference type="InterPro" id="IPR050624">
    <property type="entry name" value="HTH-type_Tx_Regulator"/>
</dbReference>
<dbReference type="InterPro" id="IPR009057">
    <property type="entry name" value="Homeodomain-like_sf"/>
</dbReference>
<reference evidence="1" key="1">
    <citation type="submission" date="2020-10" db="EMBL/GenBank/DDBJ databases">
        <authorList>
            <person name="Gilroy R."/>
        </authorList>
    </citation>
    <scope>NUCLEOTIDE SEQUENCE</scope>
    <source>
        <strain evidence="1">ChiSjej4B22-8148</strain>
    </source>
</reference>
<dbReference type="PANTHER" id="PTHR43479">
    <property type="entry name" value="ACREF/ENVCD OPERON REPRESSOR-RELATED"/>
    <property type="match status" value="1"/>
</dbReference>
<dbReference type="Gene3D" id="1.10.357.10">
    <property type="entry name" value="Tetracycline Repressor, domain 2"/>
    <property type="match status" value="1"/>
</dbReference>
<comment type="caution">
    <text evidence="1">The sequence shown here is derived from an EMBL/GenBank/DDBJ whole genome shotgun (WGS) entry which is preliminary data.</text>
</comment>
<accession>A0A9D1D953</accession>
<evidence type="ECO:0008006" key="3">
    <source>
        <dbReference type="Google" id="ProtNLM"/>
    </source>
</evidence>
<proteinExistence type="predicted"/>
<gene>
    <name evidence="1" type="ORF">IAB31_07055</name>
</gene>
<dbReference type="SUPFAM" id="SSF46689">
    <property type="entry name" value="Homeodomain-like"/>
    <property type="match status" value="1"/>
</dbReference>
<name>A0A9D1D953_9FIRM</name>
<evidence type="ECO:0000313" key="2">
    <source>
        <dbReference type="Proteomes" id="UP000886757"/>
    </source>
</evidence>
<dbReference type="AlphaFoldDB" id="A0A9D1D953"/>
<dbReference type="Proteomes" id="UP000886757">
    <property type="component" value="Unassembled WGS sequence"/>
</dbReference>
<dbReference type="PANTHER" id="PTHR43479:SF7">
    <property type="entry name" value="TETR-FAMILY TRANSCRIPTIONAL REGULATOR"/>
    <property type="match status" value="1"/>
</dbReference>